<protein>
    <submittedName>
        <fullName evidence="1">Uncharacterized protein</fullName>
    </submittedName>
</protein>
<keyword evidence="2" id="KW-1185">Reference proteome</keyword>
<comment type="caution">
    <text evidence="1">The sequence shown here is derived from an EMBL/GenBank/DDBJ whole genome shotgun (WGS) entry which is preliminary data.</text>
</comment>
<gene>
    <name evidence="1" type="ORF">QN277_022888</name>
</gene>
<proteinExistence type="predicted"/>
<sequence>MKSLRIICPDYLNFFRKSKSRSGRKKTKKTALKASPSYPPCMLQKMASKYQDNEGGENSLLFFRGMQLLHSLIKT</sequence>
<reference evidence="1" key="1">
    <citation type="submission" date="2023-10" db="EMBL/GenBank/DDBJ databases">
        <title>Chromosome-level genome of the transformable northern wattle, Acacia crassicarpa.</title>
        <authorList>
            <person name="Massaro I."/>
            <person name="Sinha N.R."/>
            <person name="Poethig S."/>
            <person name="Leichty A.R."/>
        </authorList>
    </citation>
    <scope>NUCLEOTIDE SEQUENCE</scope>
    <source>
        <strain evidence="1">Acra3RX</strain>
        <tissue evidence="1">Leaf</tissue>
    </source>
</reference>
<dbReference type="Proteomes" id="UP001293593">
    <property type="component" value="Unassembled WGS sequence"/>
</dbReference>
<dbReference type="EMBL" id="JAWXYG010000006">
    <property type="protein sequence ID" value="KAK4269775.1"/>
    <property type="molecule type" value="Genomic_DNA"/>
</dbReference>
<name>A0AAE1JG67_9FABA</name>
<evidence type="ECO:0000313" key="2">
    <source>
        <dbReference type="Proteomes" id="UP001293593"/>
    </source>
</evidence>
<accession>A0AAE1JG67</accession>
<dbReference type="AlphaFoldDB" id="A0AAE1JG67"/>
<organism evidence="1 2">
    <name type="scientific">Acacia crassicarpa</name>
    <name type="common">northern wattle</name>
    <dbReference type="NCBI Taxonomy" id="499986"/>
    <lineage>
        <taxon>Eukaryota</taxon>
        <taxon>Viridiplantae</taxon>
        <taxon>Streptophyta</taxon>
        <taxon>Embryophyta</taxon>
        <taxon>Tracheophyta</taxon>
        <taxon>Spermatophyta</taxon>
        <taxon>Magnoliopsida</taxon>
        <taxon>eudicotyledons</taxon>
        <taxon>Gunneridae</taxon>
        <taxon>Pentapetalae</taxon>
        <taxon>rosids</taxon>
        <taxon>fabids</taxon>
        <taxon>Fabales</taxon>
        <taxon>Fabaceae</taxon>
        <taxon>Caesalpinioideae</taxon>
        <taxon>mimosoid clade</taxon>
        <taxon>Acacieae</taxon>
        <taxon>Acacia</taxon>
    </lineage>
</organism>
<evidence type="ECO:0000313" key="1">
    <source>
        <dbReference type="EMBL" id="KAK4269775.1"/>
    </source>
</evidence>